<dbReference type="RefSeq" id="WP_003045311.1">
    <property type="nucleotide sequence ID" value="NZ_AIDX01000001.2"/>
</dbReference>
<feature type="transmembrane region" description="Helical" evidence="2">
    <location>
        <begin position="118"/>
        <end position="139"/>
    </location>
</feature>
<dbReference type="EMBL" id="AIDX01000001">
    <property type="protein sequence ID" value="EIQ82678.1"/>
    <property type="molecule type" value="Genomic_DNA"/>
</dbReference>
<proteinExistence type="predicted"/>
<feature type="coiled-coil region" evidence="1">
    <location>
        <begin position="141"/>
        <end position="168"/>
    </location>
</feature>
<sequence length="265" mass="29771">MFLAIEKSGLEESFKKRDDLLYFLDVENAKCLKFGQKKVFTLQQLNADERVVDLTNIRMPYDASLDTLLRDFGKKNEAKAEVLLDATPDMVSDEKDKPGHVTPEATSSPVAVKQSPKALIALGLVNFLLLAGVAGLGYMSNQGMKEELMKLKTELKEVKEVNQETHQADVFTRYFLPNYYSGEQENLSDYLMKGHSVAVQKGQVLSVILEESKKVKDELVMTYVLVVKTDVGQENIRLTIPLKEVAEAKYGYLVSGHLTKEDFPK</sequence>
<dbReference type="AlphaFoldDB" id="A0AAV3FU74"/>
<comment type="caution">
    <text evidence="3">The sequence shown here is derived from an EMBL/GenBank/DDBJ whole genome shotgun (WGS) entry which is preliminary data.</text>
</comment>
<keyword evidence="2" id="KW-1133">Transmembrane helix</keyword>
<protein>
    <submittedName>
        <fullName evidence="3">Uncharacterized protein</fullName>
    </submittedName>
</protein>
<dbReference type="Proteomes" id="UP000004423">
    <property type="component" value="Unassembled WGS sequence"/>
</dbReference>
<accession>A0AAV3FU74</accession>
<dbReference type="CDD" id="cd16427">
    <property type="entry name" value="TraM-like"/>
    <property type="match status" value="1"/>
</dbReference>
<organism evidence="3 4">
    <name type="scientific">Streptococcus canis FSL Z3-227</name>
    <dbReference type="NCBI Taxonomy" id="482234"/>
    <lineage>
        <taxon>Bacteria</taxon>
        <taxon>Bacillati</taxon>
        <taxon>Bacillota</taxon>
        <taxon>Bacilli</taxon>
        <taxon>Lactobacillales</taxon>
        <taxon>Streptococcaceae</taxon>
        <taxon>Streptococcus</taxon>
    </lineage>
</organism>
<gene>
    <name evidence="3" type="ORF">SCAZ3_09965</name>
</gene>
<evidence type="ECO:0000256" key="1">
    <source>
        <dbReference type="SAM" id="Coils"/>
    </source>
</evidence>
<dbReference type="Gene3D" id="3.10.450.540">
    <property type="match status" value="1"/>
</dbReference>
<evidence type="ECO:0000313" key="3">
    <source>
        <dbReference type="EMBL" id="EIQ82678.1"/>
    </source>
</evidence>
<reference evidence="3 4" key="1">
    <citation type="journal article" date="2012" name="PLoS ONE">
        <title>Gene Repertoire Evolution of Streptococcus pyogenes Inferred from Phylogenomic Analysis with Streptococcus canis and Streptococcus dysgalactiae.</title>
        <authorList>
            <person name="Lefebure T."/>
            <person name="Richards V.P."/>
            <person name="Lang P."/>
            <person name="Pavinski-Bitar P."/>
            <person name="Stanhope M.J."/>
        </authorList>
    </citation>
    <scope>NUCLEOTIDE SEQUENCE [LARGE SCALE GENOMIC DNA]</scope>
    <source>
        <strain evidence="3 4">FSL Z3-227</strain>
    </source>
</reference>
<name>A0AAV3FU74_STRCB</name>
<keyword evidence="2" id="KW-0472">Membrane</keyword>
<keyword evidence="2" id="KW-0812">Transmembrane</keyword>
<evidence type="ECO:0000256" key="2">
    <source>
        <dbReference type="SAM" id="Phobius"/>
    </source>
</evidence>
<evidence type="ECO:0000313" key="4">
    <source>
        <dbReference type="Proteomes" id="UP000004423"/>
    </source>
</evidence>
<keyword evidence="1" id="KW-0175">Coiled coil</keyword>